<reference evidence="2" key="1">
    <citation type="journal article" date="2020" name="mSystems">
        <title>Genome- and Community-Level Interaction Insights into Carbon Utilization and Element Cycling Functions of Hydrothermarchaeota in Hydrothermal Sediment.</title>
        <authorList>
            <person name="Zhou Z."/>
            <person name="Liu Y."/>
            <person name="Xu W."/>
            <person name="Pan J."/>
            <person name="Luo Z.H."/>
            <person name="Li M."/>
        </authorList>
    </citation>
    <scope>NUCLEOTIDE SEQUENCE [LARGE SCALE GENOMIC DNA]</scope>
    <source>
        <strain evidence="2">HyVt-507</strain>
    </source>
</reference>
<feature type="signal peptide" evidence="1">
    <location>
        <begin position="1"/>
        <end position="24"/>
    </location>
</feature>
<evidence type="ECO:0008006" key="3">
    <source>
        <dbReference type="Google" id="ProtNLM"/>
    </source>
</evidence>
<accession>A0A7C3BZE0</accession>
<dbReference type="Proteomes" id="UP000886390">
    <property type="component" value="Unassembled WGS sequence"/>
</dbReference>
<dbReference type="AlphaFoldDB" id="A0A7C3BZE0"/>
<keyword evidence="1" id="KW-0732">Signal</keyword>
<organism evidence="2">
    <name type="scientific">Sulfurimonas autotrophica</name>
    <dbReference type="NCBI Taxonomy" id="202747"/>
    <lineage>
        <taxon>Bacteria</taxon>
        <taxon>Pseudomonadati</taxon>
        <taxon>Campylobacterota</taxon>
        <taxon>Epsilonproteobacteria</taxon>
        <taxon>Campylobacterales</taxon>
        <taxon>Sulfurimonadaceae</taxon>
        <taxon>Sulfurimonas</taxon>
    </lineage>
</organism>
<dbReference type="Pfam" id="PF05643">
    <property type="entry name" value="GNA1162-like"/>
    <property type="match status" value="1"/>
</dbReference>
<dbReference type="InterPro" id="IPR008517">
    <property type="entry name" value="GNA1162-like"/>
</dbReference>
<dbReference type="EMBL" id="DRNH01000076">
    <property type="protein sequence ID" value="HFB53359.1"/>
    <property type="molecule type" value="Genomic_DNA"/>
</dbReference>
<evidence type="ECO:0000256" key="1">
    <source>
        <dbReference type="SAM" id="SignalP"/>
    </source>
</evidence>
<sequence>MKNRLFLYITTLFTLLFLSGCAGTAPTTKGSEFPKMYEEQPRSLLILPPMNESSDAEAKRYYMTTVEVPFAQMGYYVFPVEMVSEIMKQEGVYDTELLYNMPLNKFYEYFGADAVLFTKIKEWKVSYAVIASTLTVSIEAVIKSTKTDQELWRYSDTIVVDLSGGGGGGSLSGLIASAIATAINTAAADYVDYARLANSRIILTLPAGPYSPFYMRDQSVEIIDQTPPNE</sequence>
<name>A0A7C3BZE0_9BACT</name>
<comment type="caution">
    <text evidence="2">The sequence shown here is derived from an EMBL/GenBank/DDBJ whole genome shotgun (WGS) entry which is preliminary data.</text>
</comment>
<dbReference type="PROSITE" id="PS51257">
    <property type="entry name" value="PROKAR_LIPOPROTEIN"/>
    <property type="match status" value="1"/>
</dbReference>
<proteinExistence type="predicted"/>
<feature type="chain" id="PRO_5027758236" description="Lipoprotein" evidence="1">
    <location>
        <begin position="25"/>
        <end position="230"/>
    </location>
</feature>
<dbReference type="Gene3D" id="3.40.50.10610">
    <property type="entry name" value="ABC-type transport auxiliary lipoprotein component"/>
    <property type="match status" value="1"/>
</dbReference>
<gene>
    <name evidence="2" type="ORF">ENJ67_01385</name>
</gene>
<protein>
    <recommendedName>
        <fullName evidence="3">Lipoprotein</fullName>
    </recommendedName>
</protein>
<evidence type="ECO:0000313" key="2">
    <source>
        <dbReference type="EMBL" id="HFB53359.1"/>
    </source>
</evidence>